<dbReference type="CDD" id="cd03441">
    <property type="entry name" value="R_hydratase_like"/>
    <property type="match status" value="1"/>
</dbReference>
<organism evidence="2 3">
    <name type="scientific">Virgibacillus sediminis</name>
    <dbReference type="NCBI Taxonomy" id="202260"/>
    <lineage>
        <taxon>Bacteria</taxon>
        <taxon>Bacillati</taxon>
        <taxon>Bacillota</taxon>
        <taxon>Bacilli</taxon>
        <taxon>Bacillales</taxon>
        <taxon>Bacillaceae</taxon>
        <taxon>Virgibacillus</taxon>
    </lineage>
</organism>
<dbReference type="Pfam" id="PF01575">
    <property type="entry name" value="MaoC_dehydratas"/>
    <property type="match status" value="1"/>
</dbReference>
<dbReference type="EMBL" id="JBHRRZ010000035">
    <property type="protein sequence ID" value="MFC2949354.1"/>
    <property type="molecule type" value="Genomic_DNA"/>
</dbReference>
<dbReference type="Proteomes" id="UP001595387">
    <property type="component" value="Unassembled WGS sequence"/>
</dbReference>
<dbReference type="RefSeq" id="WP_390307325.1">
    <property type="nucleotide sequence ID" value="NZ_JBHRRZ010000035.1"/>
</dbReference>
<evidence type="ECO:0000313" key="2">
    <source>
        <dbReference type="EMBL" id="MFC2949354.1"/>
    </source>
</evidence>
<dbReference type="PANTHER" id="PTHR43437:SF3">
    <property type="entry name" value="HYDROXYACYL-THIOESTER DEHYDRATASE TYPE 2, MITOCHONDRIAL"/>
    <property type="match status" value="1"/>
</dbReference>
<gene>
    <name evidence="2" type="ORF">ACFODW_13615</name>
</gene>
<keyword evidence="3" id="KW-1185">Reference proteome</keyword>
<dbReference type="InterPro" id="IPR002539">
    <property type="entry name" value="MaoC-like_dom"/>
</dbReference>
<dbReference type="InterPro" id="IPR029069">
    <property type="entry name" value="HotDog_dom_sf"/>
</dbReference>
<dbReference type="SUPFAM" id="SSF54637">
    <property type="entry name" value="Thioesterase/thiol ester dehydrase-isomerase"/>
    <property type="match status" value="1"/>
</dbReference>
<comment type="caution">
    <text evidence="2">The sequence shown here is derived from an EMBL/GenBank/DDBJ whole genome shotgun (WGS) entry which is preliminary data.</text>
</comment>
<evidence type="ECO:0000313" key="3">
    <source>
        <dbReference type="Proteomes" id="UP001595387"/>
    </source>
</evidence>
<accession>A0ABV7A968</accession>
<dbReference type="InterPro" id="IPR050965">
    <property type="entry name" value="UPF0336/Enoyl-CoA_hydratase"/>
</dbReference>
<name>A0ABV7A968_9BACI</name>
<sequence length="133" mass="14185">MSVRTGRKLAISGEMIRQYAWLSGDDNPIHMSQQAAENEGFQAPVAHGILTMGLIGEMAAEGLSITSYEMRFFKPVHQGDNLEILVEAQRNGGTLYKVAARNQDGQVVVKGKMVLDGNAGETAGPIPGEPSSA</sequence>
<reference evidence="3" key="1">
    <citation type="journal article" date="2019" name="Int. J. Syst. Evol. Microbiol.">
        <title>The Global Catalogue of Microorganisms (GCM) 10K type strain sequencing project: providing services to taxonomists for standard genome sequencing and annotation.</title>
        <authorList>
            <consortium name="The Broad Institute Genomics Platform"/>
            <consortium name="The Broad Institute Genome Sequencing Center for Infectious Disease"/>
            <person name="Wu L."/>
            <person name="Ma J."/>
        </authorList>
    </citation>
    <scope>NUCLEOTIDE SEQUENCE [LARGE SCALE GENOMIC DNA]</scope>
    <source>
        <strain evidence="3">KCTC 13193</strain>
    </source>
</reference>
<dbReference type="PANTHER" id="PTHR43437">
    <property type="entry name" value="HYDROXYACYL-THIOESTER DEHYDRATASE TYPE 2, MITOCHONDRIAL-RELATED"/>
    <property type="match status" value="1"/>
</dbReference>
<evidence type="ECO:0000259" key="1">
    <source>
        <dbReference type="Pfam" id="PF01575"/>
    </source>
</evidence>
<dbReference type="Gene3D" id="3.10.129.10">
    <property type="entry name" value="Hotdog Thioesterase"/>
    <property type="match status" value="1"/>
</dbReference>
<feature type="domain" description="MaoC-like" evidence="1">
    <location>
        <begin position="3"/>
        <end position="90"/>
    </location>
</feature>
<proteinExistence type="predicted"/>
<protein>
    <submittedName>
        <fullName evidence="2">MaoC family dehydratase</fullName>
    </submittedName>
</protein>